<dbReference type="Pfam" id="PF13356">
    <property type="entry name" value="Arm-DNA-bind_3"/>
    <property type="match status" value="1"/>
</dbReference>
<evidence type="ECO:0000256" key="1">
    <source>
        <dbReference type="ARBA" id="ARBA00008857"/>
    </source>
</evidence>
<dbReference type="OrthoDB" id="9795573at2"/>
<dbReference type="PANTHER" id="PTHR30629">
    <property type="entry name" value="PROPHAGE INTEGRASE"/>
    <property type="match status" value="1"/>
</dbReference>
<dbReference type="GO" id="GO:0003677">
    <property type="term" value="F:DNA binding"/>
    <property type="evidence" value="ECO:0007669"/>
    <property type="project" value="InterPro"/>
</dbReference>
<dbReference type="InterPro" id="IPR025166">
    <property type="entry name" value="Integrase_DNA_bind_dom"/>
</dbReference>
<reference evidence="5 6" key="1">
    <citation type="submission" date="2017-04" db="EMBL/GenBank/DDBJ databases">
        <title>High diversity of culturable Acinetobacter species in natural soil and water ecosystems.</title>
        <authorList>
            <person name="Nemec A."/>
            <person name="Radolfova-Krizova L."/>
        </authorList>
    </citation>
    <scope>NUCLEOTIDE SEQUENCE [LARGE SCALE GENOMIC DNA]</scope>
    <source>
        <strain evidence="5 6">ANC 4999</strain>
    </source>
</reference>
<dbReference type="STRING" id="1977882.B9T28_03915"/>
<organism evidence="5 6">
    <name type="scientific">Acinetobacter silvestris</name>
    <dbReference type="NCBI Taxonomy" id="1977882"/>
    <lineage>
        <taxon>Bacteria</taxon>
        <taxon>Pseudomonadati</taxon>
        <taxon>Pseudomonadota</taxon>
        <taxon>Gammaproteobacteria</taxon>
        <taxon>Moraxellales</taxon>
        <taxon>Moraxellaceae</taxon>
        <taxon>Acinetobacter</taxon>
    </lineage>
</organism>
<dbReference type="Gene3D" id="1.10.443.10">
    <property type="entry name" value="Intergrase catalytic core"/>
    <property type="match status" value="1"/>
</dbReference>
<dbReference type="SUPFAM" id="SSF56349">
    <property type="entry name" value="DNA breaking-rejoining enzymes"/>
    <property type="match status" value="1"/>
</dbReference>
<dbReference type="InterPro" id="IPR011010">
    <property type="entry name" value="DNA_brk_join_enz"/>
</dbReference>
<dbReference type="EMBL" id="NEGB01000002">
    <property type="protein sequence ID" value="OTG66411.1"/>
    <property type="molecule type" value="Genomic_DNA"/>
</dbReference>
<dbReference type="Pfam" id="PF00589">
    <property type="entry name" value="Phage_integrase"/>
    <property type="match status" value="1"/>
</dbReference>
<dbReference type="RefSeq" id="WP_086202655.1">
    <property type="nucleotide sequence ID" value="NZ_NEGB01000002.1"/>
</dbReference>
<protein>
    <submittedName>
        <fullName evidence="5">Integrase</fullName>
    </submittedName>
</protein>
<dbReference type="Proteomes" id="UP000242765">
    <property type="component" value="Unassembled WGS sequence"/>
</dbReference>
<comment type="similarity">
    <text evidence="1">Belongs to the 'phage' integrase family.</text>
</comment>
<keyword evidence="3" id="KW-0233">DNA recombination</keyword>
<dbReference type="GO" id="GO:0006310">
    <property type="term" value="P:DNA recombination"/>
    <property type="evidence" value="ECO:0007669"/>
    <property type="project" value="UniProtKB-KW"/>
</dbReference>
<keyword evidence="2" id="KW-0229">DNA integration</keyword>
<dbReference type="PANTHER" id="PTHR30629:SF6">
    <property type="entry name" value="PROPHAGE INTEGRASE INTA-RELATED"/>
    <property type="match status" value="1"/>
</dbReference>
<dbReference type="GO" id="GO:0015074">
    <property type="term" value="P:DNA integration"/>
    <property type="evidence" value="ECO:0007669"/>
    <property type="project" value="UniProtKB-KW"/>
</dbReference>
<name>A0A1Y3CMQ8_9GAMM</name>
<accession>A0A1Y3CMQ8</accession>
<keyword evidence="6" id="KW-1185">Reference proteome</keyword>
<evidence type="ECO:0000256" key="3">
    <source>
        <dbReference type="ARBA" id="ARBA00023172"/>
    </source>
</evidence>
<gene>
    <name evidence="5" type="ORF">B9T28_03915</name>
</gene>
<sequence>MNFTKPLIEKLECISDSKPSFYWDSSTSGFGVKVTPNNKKTYIFQGRVGSTTRRITIGNIKDWRLTDAREKAKELAVMCIQGIDPKVEKDKRIKSDQEYLKTEKRKETLFKEAWNIYLEENKERWRERTYLDHLLLSKGGFDEIKKFNYKPQPIFELLEEKLSNLDNNYFSDWLQNNSYRETSASKAFRLVRAFLNWCEEDDRFQGIAPANAIKSKKVRSKVKPIQARKDCLLKEQLEIWFSTVLKSQNKALATFYMCCLLTGARKDEFLSLKWDDLDFRWKTIQLKDKVEDSGRTIPMTKYVEKLLRDIEKISDSSYIFSSNTSATGYIVNPYKEFKKICNEIDIQLTIHGLRRSFKSLAEWVDIPVGVTAQISGHKPSALAEKHYTYRPMDMLRGHLQKYENWVLEQAKIKF</sequence>
<dbReference type="InterPro" id="IPR038488">
    <property type="entry name" value="Integrase_DNA-bd_sf"/>
</dbReference>
<evidence type="ECO:0000256" key="2">
    <source>
        <dbReference type="ARBA" id="ARBA00022908"/>
    </source>
</evidence>
<dbReference type="InterPro" id="IPR050808">
    <property type="entry name" value="Phage_Integrase"/>
</dbReference>
<dbReference type="InterPro" id="IPR002104">
    <property type="entry name" value="Integrase_catalytic"/>
</dbReference>
<feature type="domain" description="Tyr recombinase" evidence="4">
    <location>
        <begin position="227"/>
        <end position="400"/>
    </location>
</feature>
<evidence type="ECO:0000313" key="5">
    <source>
        <dbReference type="EMBL" id="OTG66411.1"/>
    </source>
</evidence>
<proteinExistence type="inferred from homology"/>
<comment type="caution">
    <text evidence="5">The sequence shown here is derived from an EMBL/GenBank/DDBJ whole genome shotgun (WGS) entry which is preliminary data.</text>
</comment>
<evidence type="ECO:0000313" key="6">
    <source>
        <dbReference type="Proteomes" id="UP000242765"/>
    </source>
</evidence>
<dbReference type="Gene3D" id="3.30.160.390">
    <property type="entry name" value="Integrase, DNA-binding domain"/>
    <property type="match status" value="1"/>
</dbReference>
<evidence type="ECO:0000259" key="4">
    <source>
        <dbReference type="PROSITE" id="PS51898"/>
    </source>
</evidence>
<dbReference type="InterPro" id="IPR013762">
    <property type="entry name" value="Integrase-like_cat_sf"/>
</dbReference>
<dbReference type="AlphaFoldDB" id="A0A1Y3CMQ8"/>
<dbReference type="PROSITE" id="PS51898">
    <property type="entry name" value="TYR_RECOMBINASE"/>
    <property type="match status" value="1"/>
</dbReference>